<dbReference type="GO" id="GO:0005789">
    <property type="term" value="C:endoplasmic reticulum membrane"/>
    <property type="evidence" value="ECO:0007669"/>
    <property type="project" value="TreeGrafter"/>
</dbReference>
<sequence>MSLLEELSCSCRRARARHPYVWQRLADKLHKALAFLLLVTTMVFLLGLAAGVVHTGSNIHRLHVGIGRHHSDAHELHLSLGSSEHQQHRLKGPLQYDDEFVLQVIRSKYLVAPSPSDDPYHLESTQKYEDFLSLVSWVFLSSRIKAVLGPKRGGFFVEAGALDGQFLSNTLPLERELGWTGLLVEANSRSYQELQKRNRKAWLSPACLSPSNYPQELILNQLEMKHTRKEDQYPWIARGSSHLQSTAGHDQDVMLTQYHTTYASVQCFPLASMLLALNTSHVDLLSLDVEGSEPAILRSMPWSQFTVSVLLVEHHGEKHGRDMQFHNFLASQGFMMYDHLTDGEGVSDYVFLSNDYWKVNKEKIEKRAVGLPKMKKEAIASAR</sequence>
<dbReference type="GO" id="GO:0005794">
    <property type="term" value="C:Golgi apparatus"/>
    <property type="evidence" value="ECO:0007669"/>
    <property type="project" value="TreeGrafter"/>
</dbReference>
<evidence type="ECO:0000259" key="2">
    <source>
        <dbReference type="Pfam" id="PF05050"/>
    </source>
</evidence>
<keyword evidence="1" id="KW-1133">Transmembrane helix</keyword>
<dbReference type="GO" id="GO:0016197">
    <property type="term" value="P:endosomal transport"/>
    <property type="evidence" value="ECO:0007669"/>
    <property type="project" value="TreeGrafter"/>
</dbReference>
<dbReference type="GO" id="GO:0005886">
    <property type="term" value="C:plasma membrane"/>
    <property type="evidence" value="ECO:0007669"/>
    <property type="project" value="TreeGrafter"/>
</dbReference>
<dbReference type="InterPro" id="IPR029063">
    <property type="entry name" value="SAM-dependent_MTases_sf"/>
</dbReference>
<dbReference type="Gene3D" id="3.40.50.150">
    <property type="entry name" value="Vaccinia Virus protein VP39"/>
    <property type="match status" value="1"/>
</dbReference>
<dbReference type="AlphaFoldDB" id="A0A2P2IF97"/>
<protein>
    <submittedName>
        <fullName evidence="3">Protein Star-like</fullName>
    </submittedName>
</protein>
<dbReference type="Pfam" id="PF05050">
    <property type="entry name" value="Methyltransf_21"/>
    <property type="match status" value="1"/>
</dbReference>
<feature type="domain" description="Methyltransferase FkbM" evidence="2">
    <location>
        <begin position="159"/>
        <end position="327"/>
    </location>
</feature>
<dbReference type="PANTHER" id="PTHR34009">
    <property type="entry name" value="PROTEIN STAR"/>
    <property type="match status" value="1"/>
</dbReference>
<reference evidence="3" key="1">
    <citation type="journal article" date="2018" name="Biosci. Biotechnol. Biochem.">
        <title>Polysaccharide hydrolase of the hadal zone amphipods Hirondellea gigas.</title>
        <authorList>
            <person name="Kobayashi H."/>
            <person name="Nagahama T."/>
            <person name="Arai W."/>
            <person name="Sasagawa Y."/>
            <person name="Umeda M."/>
            <person name="Hayashi T."/>
            <person name="Nikaido I."/>
            <person name="Watanabe H."/>
            <person name="Oguri K."/>
            <person name="Kitazato H."/>
            <person name="Fujioka K."/>
            <person name="Kido Y."/>
            <person name="Takami H."/>
        </authorList>
    </citation>
    <scope>NUCLEOTIDE SEQUENCE</scope>
    <source>
        <tissue evidence="3">Whole body</tissue>
    </source>
</reference>
<name>A0A2P2IF97_9CRUS</name>
<dbReference type="EMBL" id="IACF01007074">
    <property type="protein sequence ID" value="LAB72657.1"/>
    <property type="molecule type" value="mRNA"/>
</dbReference>
<dbReference type="InterPro" id="IPR053202">
    <property type="entry name" value="EGF_Rcpt_Signaling_Reg"/>
</dbReference>
<accession>A0A2P2IF97</accession>
<dbReference type="PANTHER" id="PTHR34009:SF2">
    <property type="entry name" value="PROTEIN STAR"/>
    <property type="match status" value="1"/>
</dbReference>
<proteinExistence type="evidence at transcript level"/>
<keyword evidence="1" id="KW-0812">Transmembrane</keyword>
<evidence type="ECO:0000313" key="3">
    <source>
        <dbReference type="EMBL" id="LAB72657.1"/>
    </source>
</evidence>
<dbReference type="SUPFAM" id="SSF53335">
    <property type="entry name" value="S-adenosyl-L-methionine-dependent methyltransferases"/>
    <property type="match status" value="1"/>
</dbReference>
<dbReference type="GO" id="GO:0031902">
    <property type="term" value="C:late endosome membrane"/>
    <property type="evidence" value="ECO:0007669"/>
    <property type="project" value="TreeGrafter"/>
</dbReference>
<evidence type="ECO:0000256" key="1">
    <source>
        <dbReference type="SAM" id="Phobius"/>
    </source>
</evidence>
<dbReference type="InterPro" id="IPR006342">
    <property type="entry name" value="FkbM_mtfrase"/>
</dbReference>
<keyword evidence="1" id="KW-0472">Membrane</keyword>
<feature type="transmembrane region" description="Helical" evidence="1">
    <location>
        <begin position="32"/>
        <end position="53"/>
    </location>
</feature>
<dbReference type="GO" id="GO:0006888">
    <property type="term" value="P:endoplasmic reticulum to Golgi vesicle-mediated transport"/>
    <property type="evidence" value="ECO:0007669"/>
    <property type="project" value="TreeGrafter"/>
</dbReference>
<organism evidence="3">
    <name type="scientific">Hirondellea gigas</name>
    <dbReference type="NCBI Taxonomy" id="1518452"/>
    <lineage>
        <taxon>Eukaryota</taxon>
        <taxon>Metazoa</taxon>
        <taxon>Ecdysozoa</taxon>
        <taxon>Arthropoda</taxon>
        <taxon>Crustacea</taxon>
        <taxon>Multicrustacea</taxon>
        <taxon>Malacostraca</taxon>
        <taxon>Eumalacostraca</taxon>
        <taxon>Peracarida</taxon>
        <taxon>Amphipoda</taxon>
        <taxon>Amphilochidea</taxon>
        <taxon>Lysianassida</taxon>
        <taxon>Lysianassidira</taxon>
        <taxon>Lysianassoidea</taxon>
        <taxon>Lysianassidae</taxon>
        <taxon>Hirondellea</taxon>
    </lineage>
</organism>